<dbReference type="Proteomes" id="UP000886523">
    <property type="component" value="Unassembled WGS sequence"/>
</dbReference>
<keyword evidence="3" id="KW-1185">Reference proteome</keyword>
<comment type="caution">
    <text evidence="2">The sequence shown here is derived from an EMBL/GenBank/DDBJ whole genome shotgun (WGS) entry which is preliminary data.</text>
</comment>
<sequence length="185" mass="20413">MHGKTVYLGGTSFPGPLDRYISSSQAVPSARPPVRSGPFTGISRPVLERHPTTSPTFAAATASSSDMSLMALSASIMTPETSPRRLITHLPHRTLHRYHILSVSVEPSSHLGIHHLFNLAYEMRLTSETKPCHRHPRRPGALCHIPRAIDVNKLILRNGNEETLRNRIHDGAAQHLRNEGPDFGC</sequence>
<dbReference type="AlphaFoldDB" id="A0A9P6DNB7"/>
<dbReference type="EMBL" id="MU129222">
    <property type="protein sequence ID" value="KAF9504475.1"/>
    <property type="molecule type" value="Genomic_DNA"/>
</dbReference>
<evidence type="ECO:0000313" key="3">
    <source>
        <dbReference type="Proteomes" id="UP000886523"/>
    </source>
</evidence>
<gene>
    <name evidence="2" type="ORF">BS47DRAFT_671596</name>
</gene>
<organism evidence="2 3">
    <name type="scientific">Hydnum rufescens UP504</name>
    <dbReference type="NCBI Taxonomy" id="1448309"/>
    <lineage>
        <taxon>Eukaryota</taxon>
        <taxon>Fungi</taxon>
        <taxon>Dikarya</taxon>
        <taxon>Basidiomycota</taxon>
        <taxon>Agaricomycotina</taxon>
        <taxon>Agaricomycetes</taxon>
        <taxon>Cantharellales</taxon>
        <taxon>Hydnaceae</taxon>
        <taxon>Hydnum</taxon>
    </lineage>
</organism>
<protein>
    <submittedName>
        <fullName evidence="2">Uncharacterized protein</fullName>
    </submittedName>
</protein>
<evidence type="ECO:0000313" key="2">
    <source>
        <dbReference type="EMBL" id="KAF9504475.1"/>
    </source>
</evidence>
<reference evidence="2" key="1">
    <citation type="journal article" date="2020" name="Nat. Commun.">
        <title>Large-scale genome sequencing of mycorrhizal fungi provides insights into the early evolution of symbiotic traits.</title>
        <authorList>
            <person name="Miyauchi S."/>
            <person name="Kiss E."/>
            <person name="Kuo A."/>
            <person name="Drula E."/>
            <person name="Kohler A."/>
            <person name="Sanchez-Garcia M."/>
            <person name="Morin E."/>
            <person name="Andreopoulos B."/>
            <person name="Barry K.W."/>
            <person name="Bonito G."/>
            <person name="Buee M."/>
            <person name="Carver A."/>
            <person name="Chen C."/>
            <person name="Cichocki N."/>
            <person name="Clum A."/>
            <person name="Culley D."/>
            <person name="Crous P.W."/>
            <person name="Fauchery L."/>
            <person name="Girlanda M."/>
            <person name="Hayes R.D."/>
            <person name="Keri Z."/>
            <person name="LaButti K."/>
            <person name="Lipzen A."/>
            <person name="Lombard V."/>
            <person name="Magnuson J."/>
            <person name="Maillard F."/>
            <person name="Murat C."/>
            <person name="Nolan M."/>
            <person name="Ohm R.A."/>
            <person name="Pangilinan J."/>
            <person name="Pereira M.F."/>
            <person name="Perotto S."/>
            <person name="Peter M."/>
            <person name="Pfister S."/>
            <person name="Riley R."/>
            <person name="Sitrit Y."/>
            <person name="Stielow J.B."/>
            <person name="Szollosi G."/>
            <person name="Zifcakova L."/>
            <person name="Stursova M."/>
            <person name="Spatafora J.W."/>
            <person name="Tedersoo L."/>
            <person name="Vaario L.M."/>
            <person name="Yamada A."/>
            <person name="Yan M."/>
            <person name="Wang P."/>
            <person name="Xu J."/>
            <person name="Bruns T."/>
            <person name="Baldrian P."/>
            <person name="Vilgalys R."/>
            <person name="Dunand C."/>
            <person name="Henrissat B."/>
            <person name="Grigoriev I.V."/>
            <person name="Hibbett D."/>
            <person name="Nagy L.G."/>
            <person name="Martin F.M."/>
        </authorList>
    </citation>
    <scope>NUCLEOTIDE SEQUENCE</scope>
    <source>
        <strain evidence="2">UP504</strain>
    </source>
</reference>
<name>A0A9P6DNB7_9AGAM</name>
<evidence type="ECO:0000256" key="1">
    <source>
        <dbReference type="SAM" id="MobiDB-lite"/>
    </source>
</evidence>
<accession>A0A9P6DNB7</accession>
<proteinExistence type="predicted"/>
<feature type="region of interest" description="Disordered" evidence="1">
    <location>
        <begin position="25"/>
        <end position="53"/>
    </location>
</feature>